<dbReference type="EMBL" id="LCFP01000006">
    <property type="protein sequence ID" value="KKS97698.1"/>
    <property type="molecule type" value="Genomic_DNA"/>
</dbReference>
<dbReference type="GO" id="GO:0000272">
    <property type="term" value="P:polysaccharide catabolic process"/>
    <property type="evidence" value="ECO:0007669"/>
    <property type="project" value="InterPro"/>
</dbReference>
<dbReference type="Pfam" id="PF00404">
    <property type="entry name" value="Dockerin_1"/>
    <property type="match status" value="1"/>
</dbReference>
<dbReference type="Proteomes" id="UP000034894">
    <property type="component" value="Unassembled WGS sequence"/>
</dbReference>
<sequence>MKLLLLLTGFFLTTVSLNLYSVPVFAAAPYAQSSISVSFDTASKKSYSITSGSDNWPVTWADDDAQYTNFGDGGGFGDSAKYSQGVAKISGGADNFTGQNLWTGNGKSYGIISVGGILYMWVCGNASDNSAYSFQKLYKSTTHGTQWAQASWQFDQSNGGNFFCPTFLQYGKDYAGGDPSYLYIYAPGIQNSTWDVQKPGYIYLMRVPKSDPMNRANYQFFTGYSGGVPQWNSNVSLKKPVFTDVANGVMRTSAVYNAGLKKYFLVTQQIKRGTGGYIGIYEAPAPWGDPNNVQNPWKTVLFANAWSVGLQGAEAKTVFWNFSNKWTSADGKNFVFVYTGADKLSTIKGTLSAGPGTATSTPAQVTPTKITLSPTIPVITGDLAKPGDANGDGKVDGLDYVIWLNNYNKSITTGAAGGDFDKNGKVDGLDYVIWLNNYNK</sequence>
<proteinExistence type="predicted"/>
<evidence type="ECO:0000313" key="2">
    <source>
        <dbReference type="EMBL" id="KKS97698.1"/>
    </source>
</evidence>
<dbReference type="GO" id="GO:0004553">
    <property type="term" value="F:hydrolase activity, hydrolyzing O-glycosyl compounds"/>
    <property type="evidence" value="ECO:0007669"/>
    <property type="project" value="InterPro"/>
</dbReference>
<dbReference type="AlphaFoldDB" id="A0A0G1GFU5"/>
<feature type="chain" id="PRO_5002537260" description="Dockerin domain-containing protein" evidence="1">
    <location>
        <begin position="27"/>
        <end position="440"/>
    </location>
</feature>
<protein>
    <recommendedName>
        <fullName evidence="4">Dockerin domain-containing protein</fullName>
    </recommendedName>
</protein>
<keyword evidence="1" id="KW-0732">Signal</keyword>
<feature type="signal peptide" evidence="1">
    <location>
        <begin position="1"/>
        <end position="26"/>
    </location>
</feature>
<dbReference type="PROSITE" id="PS00018">
    <property type="entry name" value="EF_HAND_1"/>
    <property type="match status" value="1"/>
</dbReference>
<accession>A0A0G1GFU5</accession>
<dbReference type="InterPro" id="IPR036439">
    <property type="entry name" value="Dockerin_dom_sf"/>
</dbReference>
<evidence type="ECO:0008006" key="4">
    <source>
        <dbReference type="Google" id="ProtNLM"/>
    </source>
</evidence>
<dbReference type="InterPro" id="IPR018247">
    <property type="entry name" value="EF_Hand_1_Ca_BS"/>
</dbReference>
<dbReference type="STRING" id="1618443.UV73_C0006G0052"/>
<name>A0A0G1GFU5_9BACT</name>
<gene>
    <name evidence="2" type="ORF">UV73_C0006G0052</name>
</gene>
<comment type="caution">
    <text evidence="2">The sequence shown here is derived from an EMBL/GenBank/DDBJ whole genome shotgun (WGS) entry which is preliminary data.</text>
</comment>
<evidence type="ECO:0000256" key="1">
    <source>
        <dbReference type="SAM" id="SignalP"/>
    </source>
</evidence>
<dbReference type="SUPFAM" id="SSF63446">
    <property type="entry name" value="Type I dockerin domain"/>
    <property type="match status" value="1"/>
</dbReference>
<evidence type="ECO:0000313" key="3">
    <source>
        <dbReference type="Proteomes" id="UP000034894"/>
    </source>
</evidence>
<organism evidence="2 3">
    <name type="scientific">Candidatus Gottesmanbacteria bacterium GW2011_GWA2_43_14</name>
    <dbReference type="NCBI Taxonomy" id="1618443"/>
    <lineage>
        <taxon>Bacteria</taxon>
        <taxon>Candidatus Gottesmaniibacteriota</taxon>
    </lineage>
</organism>
<dbReference type="InterPro" id="IPR002105">
    <property type="entry name" value="Dockerin_1_rpt"/>
</dbReference>
<dbReference type="Gene3D" id="1.10.1330.10">
    <property type="entry name" value="Dockerin domain"/>
    <property type="match status" value="1"/>
</dbReference>
<reference evidence="2 3" key="1">
    <citation type="journal article" date="2015" name="Nature">
        <title>rRNA introns, odd ribosomes, and small enigmatic genomes across a large radiation of phyla.</title>
        <authorList>
            <person name="Brown C.T."/>
            <person name="Hug L.A."/>
            <person name="Thomas B.C."/>
            <person name="Sharon I."/>
            <person name="Castelle C.J."/>
            <person name="Singh A."/>
            <person name="Wilkins M.J."/>
            <person name="Williams K.H."/>
            <person name="Banfield J.F."/>
        </authorList>
    </citation>
    <scope>NUCLEOTIDE SEQUENCE [LARGE SCALE GENOMIC DNA]</scope>
</reference>
<dbReference type="CDD" id="cd14256">
    <property type="entry name" value="Dockerin_I"/>
    <property type="match status" value="1"/>
</dbReference>